<keyword evidence="5" id="KW-0560">Oxidoreductase</keyword>
<evidence type="ECO:0000259" key="7">
    <source>
        <dbReference type="PROSITE" id="PS51330"/>
    </source>
</evidence>
<evidence type="ECO:0000256" key="1">
    <source>
        <dbReference type="ARBA" id="ARBA00004903"/>
    </source>
</evidence>
<dbReference type="GO" id="GO:0006730">
    <property type="term" value="P:one-carbon metabolic process"/>
    <property type="evidence" value="ECO:0007669"/>
    <property type="project" value="UniProtKB-KW"/>
</dbReference>
<comment type="pathway">
    <text evidence="1">Cofactor biosynthesis; tetrahydrofolate biosynthesis; 5,6,7,8-tetrahydrofolate from 7,8-dihydrofolate: step 1/1.</text>
</comment>
<protein>
    <recommendedName>
        <fullName evidence="2">dihydrofolate reductase</fullName>
        <ecNumber evidence="2">1.5.1.3</ecNumber>
    </recommendedName>
</protein>
<dbReference type="SUPFAM" id="SSF53597">
    <property type="entry name" value="Dihydrofolate reductase-like"/>
    <property type="match status" value="1"/>
</dbReference>
<dbReference type="AlphaFoldDB" id="A0AAV3T1D7"/>
<dbReference type="Pfam" id="PF00186">
    <property type="entry name" value="DHFR_1"/>
    <property type="match status" value="1"/>
</dbReference>
<evidence type="ECO:0000256" key="5">
    <source>
        <dbReference type="ARBA" id="ARBA00023002"/>
    </source>
</evidence>
<comment type="similarity">
    <text evidence="6">Belongs to the dihydrofolate reductase family.</text>
</comment>
<reference evidence="8 9" key="1">
    <citation type="journal article" date="2019" name="Int. J. Syst. Evol. Microbiol.">
        <title>The Global Catalogue of Microorganisms (GCM) 10K type strain sequencing project: providing services to taxonomists for standard genome sequencing and annotation.</title>
        <authorList>
            <consortium name="The Broad Institute Genomics Platform"/>
            <consortium name="The Broad Institute Genome Sequencing Center for Infectious Disease"/>
            <person name="Wu L."/>
            <person name="Ma J."/>
        </authorList>
    </citation>
    <scope>NUCLEOTIDE SEQUENCE [LARGE SCALE GENOMIC DNA]</scope>
    <source>
        <strain evidence="8 9">JCM 16327</strain>
    </source>
</reference>
<evidence type="ECO:0000313" key="9">
    <source>
        <dbReference type="Proteomes" id="UP001500194"/>
    </source>
</evidence>
<evidence type="ECO:0000256" key="2">
    <source>
        <dbReference type="ARBA" id="ARBA00012856"/>
    </source>
</evidence>
<dbReference type="GO" id="GO:0043168">
    <property type="term" value="F:anion binding"/>
    <property type="evidence" value="ECO:0007669"/>
    <property type="project" value="UniProtKB-ARBA"/>
</dbReference>
<keyword evidence="3" id="KW-0554">One-carbon metabolism</keyword>
<name>A0AAV3T1D7_9EURY</name>
<dbReference type="EMBL" id="BAAADU010000002">
    <property type="protein sequence ID" value="GAA0650616.1"/>
    <property type="molecule type" value="Genomic_DNA"/>
</dbReference>
<dbReference type="GO" id="GO:0046654">
    <property type="term" value="P:tetrahydrofolate biosynthetic process"/>
    <property type="evidence" value="ECO:0007669"/>
    <property type="project" value="InterPro"/>
</dbReference>
<evidence type="ECO:0000313" key="8">
    <source>
        <dbReference type="EMBL" id="GAA0650616.1"/>
    </source>
</evidence>
<dbReference type="GO" id="GO:0046452">
    <property type="term" value="P:dihydrofolate metabolic process"/>
    <property type="evidence" value="ECO:0007669"/>
    <property type="project" value="TreeGrafter"/>
</dbReference>
<dbReference type="CDD" id="cd00209">
    <property type="entry name" value="DHFR"/>
    <property type="match status" value="1"/>
</dbReference>
<dbReference type="Gene3D" id="3.40.430.10">
    <property type="entry name" value="Dihydrofolate Reductase, subunit A"/>
    <property type="match status" value="1"/>
</dbReference>
<accession>A0AAV3T1D7</accession>
<organism evidence="8 9">
    <name type="scientific">Salarchaeum japonicum</name>
    <dbReference type="NCBI Taxonomy" id="555573"/>
    <lineage>
        <taxon>Archaea</taxon>
        <taxon>Methanobacteriati</taxon>
        <taxon>Methanobacteriota</taxon>
        <taxon>Stenosarchaea group</taxon>
        <taxon>Halobacteria</taxon>
        <taxon>Halobacteriales</taxon>
        <taxon>Halobacteriaceae</taxon>
    </lineage>
</organism>
<evidence type="ECO:0000256" key="6">
    <source>
        <dbReference type="RuleBase" id="RU004474"/>
    </source>
</evidence>
<dbReference type="InterPro" id="IPR001796">
    <property type="entry name" value="DHFR_dom"/>
</dbReference>
<dbReference type="Proteomes" id="UP001500194">
    <property type="component" value="Unassembled WGS sequence"/>
</dbReference>
<keyword evidence="4" id="KW-0521">NADP</keyword>
<dbReference type="GO" id="GO:0050661">
    <property type="term" value="F:NADP binding"/>
    <property type="evidence" value="ECO:0007669"/>
    <property type="project" value="InterPro"/>
</dbReference>
<dbReference type="GO" id="GO:0046655">
    <property type="term" value="P:folic acid metabolic process"/>
    <property type="evidence" value="ECO:0007669"/>
    <property type="project" value="TreeGrafter"/>
</dbReference>
<gene>
    <name evidence="8" type="ORF">GCM10009019_11850</name>
</gene>
<dbReference type="GO" id="GO:0004146">
    <property type="term" value="F:dihydrofolate reductase activity"/>
    <property type="evidence" value="ECO:0007669"/>
    <property type="project" value="UniProtKB-EC"/>
</dbReference>
<dbReference type="InterPro" id="IPR024072">
    <property type="entry name" value="DHFR-like_dom_sf"/>
</dbReference>
<dbReference type="GeneID" id="68571688"/>
<dbReference type="RefSeq" id="WP_227261117.1">
    <property type="nucleotide sequence ID" value="NZ_BAAADU010000002.1"/>
</dbReference>
<evidence type="ECO:0000256" key="3">
    <source>
        <dbReference type="ARBA" id="ARBA00022563"/>
    </source>
</evidence>
<keyword evidence="9" id="KW-1185">Reference proteome</keyword>
<sequence>MKLSIVAAVAANGVIGREGGMPWHYPEDLAHFKQTTTGHPVIMGRRTFESIRERIGGPLPDRTNVVLTSNPDGLPDGVVGVGSVEEAVSAARARDDEAYVVGGETVYRQFLPDADELILTELREEYEGDTHFPDWNREDWAEVERDDREEFAFVTYRRRTDES</sequence>
<dbReference type="PROSITE" id="PS00075">
    <property type="entry name" value="DHFR_1"/>
    <property type="match status" value="1"/>
</dbReference>
<proteinExistence type="inferred from homology"/>
<dbReference type="PRINTS" id="PR00070">
    <property type="entry name" value="DHFR"/>
</dbReference>
<dbReference type="InterPro" id="IPR012259">
    <property type="entry name" value="DHFR"/>
</dbReference>
<feature type="domain" description="DHFR" evidence="7">
    <location>
        <begin position="2"/>
        <end position="163"/>
    </location>
</feature>
<dbReference type="FunFam" id="3.40.430.10:FF:000001">
    <property type="entry name" value="Dihydrofolate reductase"/>
    <property type="match status" value="1"/>
</dbReference>
<dbReference type="PANTHER" id="PTHR48069:SF3">
    <property type="entry name" value="DIHYDROFOLATE REDUCTASE"/>
    <property type="match status" value="1"/>
</dbReference>
<dbReference type="PROSITE" id="PS51330">
    <property type="entry name" value="DHFR_2"/>
    <property type="match status" value="1"/>
</dbReference>
<dbReference type="EC" id="1.5.1.3" evidence="2"/>
<comment type="caution">
    <text evidence="8">The sequence shown here is derived from an EMBL/GenBank/DDBJ whole genome shotgun (WGS) entry which is preliminary data.</text>
</comment>
<evidence type="ECO:0000256" key="4">
    <source>
        <dbReference type="ARBA" id="ARBA00022857"/>
    </source>
</evidence>
<dbReference type="InterPro" id="IPR017925">
    <property type="entry name" value="DHFR_CS"/>
</dbReference>
<dbReference type="PANTHER" id="PTHR48069">
    <property type="entry name" value="DIHYDROFOLATE REDUCTASE"/>
    <property type="match status" value="1"/>
</dbReference>
<dbReference type="GO" id="GO:0005829">
    <property type="term" value="C:cytosol"/>
    <property type="evidence" value="ECO:0007669"/>
    <property type="project" value="TreeGrafter"/>
</dbReference>
<dbReference type="PIRSF" id="PIRSF000194">
    <property type="entry name" value="DHFR"/>
    <property type="match status" value="1"/>
</dbReference>